<comment type="subunit">
    <text evidence="12">Homodimer. The tRNA molecule binds across the dimer.</text>
</comment>
<keyword evidence="8 12" id="KW-0648">Protein biosynthesis</keyword>
<feature type="binding site" evidence="12 13">
    <location>
        <position position="283"/>
    </location>
    <ligand>
        <name>L-serine</name>
        <dbReference type="ChEBI" id="CHEBI:33384"/>
    </ligand>
</feature>
<comment type="similarity">
    <text evidence="3 12">Belongs to the class-II aminoacyl-tRNA synthetase family. Type-1 seryl-tRNA synthetase subfamily.</text>
</comment>
<feature type="binding site" evidence="13">
    <location>
        <position position="381"/>
    </location>
    <ligand>
        <name>L-serine</name>
        <dbReference type="ChEBI" id="CHEBI:33384"/>
    </ligand>
</feature>
<gene>
    <name evidence="12" type="primary">serS</name>
    <name evidence="17" type="ORF">TheveDRAFT_0793</name>
</gene>
<evidence type="ECO:0000256" key="7">
    <source>
        <dbReference type="ARBA" id="ARBA00022840"/>
    </source>
</evidence>
<evidence type="ECO:0000256" key="15">
    <source>
        <dbReference type="SAM" id="Coils"/>
    </source>
</evidence>
<feature type="coiled-coil region" evidence="15">
    <location>
        <begin position="44"/>
        <end position="102"/>
    </location>
</feature>
<dbReference type="GO" id="GO:0006434">
    <property type="term" value="P:seryl-tRNA aminoacylation"/>
    <property type="evidence" value="ECO:0007669"/>
    <property type="project" value="UniProtKB-UniRule"/>
</dbReference>
<dbReference type="STRING" id="926567.TheveDRAFT_0793"/>
<dbReference type="EMBL" id="CM001377">
    <property type="protein sequence ID" value="EHM09942.1"/>
    <property type="molecule type" value="Genomic_DNA"/>
</dbReference>
<dbReference type="PIRSF" id="PIRSF001529">
    <property type="entry name" value="Ser-tRNA-synth_IIa"/>
    <property type="match status" value="1"/>
</dbReference>
<evidence type="ECO:0000256" key="4">
    <source>
        <dbReference type="ARBA" id="ARBA00022490"/>
    </source>
</evidence>
<dbReference type="InterPro" id="IPR015866">
    <property type="entry name" value="Ser-tRNA-synth_1_N"/>
</dbReference>
<dbReference type="Pfam" id="PF02403">
    <property type="entry name" value="Seryl_tRNA_N"/>
    <property type="match status" value="1"/>
</dbReference>
<feature type="binding site" evidence="13">
    <location>
        <position position="229"/>
    </location>
    <ligand>
        <name>L-serine</name>
        <dbReference type="ChEBI" id="CHEBI:33384"/>
    </ligand>
</feature>
<dbReference type="GO" id="GO:0005737">
    <property type="term" value="C:cytoplasm"/>
    <property type="evidence" value="ECO:0007669"/>
    <property type="project" value="UniProtKB-SubCell"/>
</dbReference>
<evidence type="ECO:0000313" key="17">
    <source>
        <dbReference type="EMBL" id="EHM09942.1"/>
    </source>
</evidence>
<feature type="binding site" evidence="14">
    <location>
        <begin position="276"/>
        <end position="279"/>
    </location>
    <ligand>
        <name>ATP</name>
        <dbReference type="ChEBI" id="CHEBI:30616"/>
    </ligand>
</feature>
<feature type="binding site" evidence="12">
    <location>
        <begin position="229"/>
        <end position="231"/>
    </location>
    <ligand>
        <name>L-serine</name>
        <dbReference type="ChEBI" id="CHEBI:33384"/>
    </ligand>
</feature>
<feature type="binding site" evidence="12 14">
    <location>
        <begin position="347"/>
        <end position="350"/>
    </location>
    <ligand>
        <name>ATP</name>
        <dbReference type="ChEBI" id="CHEBI:30616"/>
    </ligand>
</feature>
<protein>
    <recommendedName>
        <fullName evidence="12">Serine--tRNA ligase</fullName>
        <ecNumber evidence="12">6.1.1.11</ecNumber>
    </recommendedName>
    <alternativeName>
        <fullName evidence="12">Seryl-tRNA synthetase</fullName>
        <shortName evidence="12">SerRS</shortName>
    </alternativeName>
    <alternativeName>
        <fullName evidence="12">Seryl-tRNA(Ser/Sec) synthetase</fullName>
    </alternativeName>
</protein>
<keyword evidence="6 12" id="KW-0547">Nucleotide-binding</keyword>
<dbReference type="NCBIfam" id="TIGR00414">
    <property type="entry name" value="serS"/>
    <property type="match status" value="1"/>
</dbReference>
<dbReference type="SUPFAM" id="SSF55681">
    <property type="entry name" value="Class II aaRS and biotin synthetases"/>
    <property type="match status" value="1"/>
</dbReference>
<evidence type="ECO:0000256" key="9">
    <source>
        <dbReference type="ARBA" id="ARBA00023146"/>
    </source>
</evidence>
<comment type="catalytic activity">
    <reaction evidence="11 12">
        <text>tRNA(Ser) + L-serine + ATP = L-seryl-tRNA(Ser) + AMP + diphosphate + H(+)</text>
        <dbReference type="Rhea" id="RHEA:12292"/>
        <dbReference type="Rhea" id="RHEA-COMP:9669"/>
        <dbReference type="Rhea" id="RHEA-COMP:9703"/>
        <dbReference type="ChEBI" id="CHEBI:15378"/>
        <dbReference type="ChEBI" id="CHEBI:30616"/>
        <dbReference type="ChEBI" id="CHEBI:33019"/>
        <dbReference type="ChEBI" id="CHEBI:33384"/>
        <dbReference type="ChEBI" id="CHEBI:78442"/>
        <dbReference type="ChEBI" id="CHEBI:78533"/>
        <dbReference type="ChEBI" id="CHEBI:456215"/>
        <dbReference type="EC" id="6.1.1.11"/>
    </reaction>
</comment>
<evidence type="ECO:0000256" key="5">
    <source>
        <dbReference type="ARBA" id="ARBA00022598"/>
    </source>
</evidence>
<evidence type="ECO:0000256" key="11">
    <source>
        <dbReference type="ARBA" id="ARBA00048823"/>
    </source>
</evidence>
<name>H0URK3_9BACT</name>
<dbReference type="RefSeq" id="WP_006583436.1">
    <property type="nucleotide sequence ID" value="NZ_CM001377.1"/>
</dbReference>
<dbReference type="InterPro" id="IPR002317">
    <property type="entry name" value="Ser-tRNA-ligase_type_1"/>
</dbReference>
<reference evidence="17 18" key="1">
    <citation type="submission" date="2011-10" db="EMBL/GenBank/DDBJ databases">
        <title>The Noncontiguous Finished genome of Thermanaerovibrio velox DSM 12556.</title>
        <authorList>
            <consortium name="US DOE Joint Genome Institute (JGI-PGF)"/>
            <person name="Lucas S."/>
            <person name="Copeland A."/>
            <person name="Lapidus A."/>
            <person name="Glavina del Rio T."/>
            <person name="Dalin E."/>
            <person name="Tice H."/>
            <person name="Bruce D."/>
            <person name="Goodwin L."/>
            <person name="Pitluck S."/>
            <person name="Peters L."/>
            <person name="Mikhailova N."/>
            <person name="Teshima H."/>
            <person name="Kyrpides N."/>
            <person name="Mavromatis K."/>
            <person name="Ivanova N."/>
            <person name="Markowitz V."/>
            <person name="Cheng J.-F."/>
            <person name="Hugenholtz P."/>
            <person name="Woyke T."/>
            <person name="Wu D."/>
            <person name="Spring S."/>
            <person name="Brambilla E.-M."/>
            <person name="Klenk H.-P."/>
            <person name="Eisen J.A."/>
        </authorList>
    </citation>
    <scope>NUCLEOTIDE SEQUENCE [LARGE SCALE GENOMIC DNA]</scope>
    <source>
        <strain evidence="17 18">DSM 12556</strain>
    </source>
</reference>
<dbReference type="OrthoDB" id="9804647at2"/>
<keyword evidence="4 12" id="KW-0963">Cytoplasm</keyword>
<evidence type="ECO:0000259" key="16">
    <source>
        <dbReference type="PROSITE" id="PS50862"/>
    </source>
</evidence>
<dbReference type="SUPFAM" id="SSF46589">
    <property type="entry name" value="tRNA-binding arm"/>
    <property type="match status" value="1"/>
</dbReference>
<feature type="binding site" evidence="12">
    <location>
        <position position="276"/>
    </location>
    <ligand>
        <name>ATP</name>
        <dbReference type="ChEBI" id="CHEBI:30616"/>
    </ligand>
</feature>
<evidence type="ECO:0000256" key="13">
    <source>
        <dbReference type="PIRSR" id="PIRSR001529-1"/>
    </source>
</evidence>
<dbReference type="GO" id="GO:0005524">
    <property type="term" value="F:ATP binding"/>
    <property type="evidence" value="ECO:0007669"/>
    <property type="project" value="UniProtKB-UniRule"/>
</dbReference>
<dbReference type="InterPro" id="IPR010978">
    <property type="entry name" value="tRNA-bd_arm"/>
</dbReference>
<dbReference type="eggNOG" id="COG0172">
    <property type="taxonomic scope" value="Bacteria"/>
</dbReference>
<feature type="domain" description="Aminoacyl-transfer RNA synthetases class-II family profile" evidence="16">
    <location>
        <begin position="171"/>
        <end position="408"/>
    </location>
</feature>
<evidence type="ECO:0000313" key="18">
    <source>
        <dbReference type="Proteomes" id="UP000005730"/>
    </source>
</evidence>
<dbReference type="PRINTS" id="PR00981">
    <property type="entry name" value="TRNASYNTHSER"/>
</dbReference>
<evidence type="ECO:0000256" key="2">
    <source>
        <dbReference type="ARBA" id="ARBA00005045"/>
    </source>
</evidence>
<comment type="subcellular location">
    <subcellularLocation>
        <location evidence="1 12">Cytoplasm</location>
    </subcellularLocation>
</comment>
<evidence type="ECO:0000256" key="8">
    <source>
        <dbReference type="ARBA" id="ARBA00022917"/>
    </source>
</evidence>
<dbReference type="PROSITE" id="PS50862">
    <property type="entry name" value="AA_TRNA_LIGASE_II"/>
    <property type="match status" value="1"/>
</dbReference>
<evidence type="ECO:0000256" key="10">
    <source>
        <dbReference type="ARBA" id="ARBA00047929"/>
    </source>
</evidence>
<evidence type="ECO:0000256" key="1">
    <source>
        <dbReference type="ARBA" id="ARBA00004496"/>
    </source>
</evidence>
<proteinExistence type="inferred from homology"/>
<dbReference type="AlphaFoldDB" id="H0URK3"/>
<evidence type="ECO:0000256" key="14">
    <source>
        <dbReference type="PIRSR" id="PIRSR001529-2"/>
    </source>
</evidence>
<dbReference type="Pfam" id="PF00587">
    <property type="entry name" value="tRNA-synt_2b"/>
    <property type="match status" value="1"/>
</dbReference>
<dbReference type="HOGENOM" id="CLU_023797_1_1_0"/>
<dbReference type="PANTHER" id="PTHR43697">
    <property type="entry name" value="SERYL-TRNA SYNTHETASE"/>
    <property type="match status" value="1"/>
</dbReference>
<dbReference type="CDD" id="cd00770">
    <property type="entry name" value="SerRS_core"/>
    <property type="match status" value="1"/>
</dbReference>
<comment type="domain">
    <text evidence="12">Consists of two distinct domains, a catalytic core and a N-terminal extension that is involved in tRNA binding.</text>
</comment>
<accession>H0URK3</accession>
<dbReference type="Gene3D" id="3.30.930.10">
    <property type="entry name" value="Bira Bifunctional Protein, Domain 2"/>
    <property type="match status" value="1"/>
</dbReference>
<dbReference type="InterPro" id="IPR002314">
    <property type="entry name" value="aa-tRNA-synt_IIb"/>
</dbReference>
<sequence>MMDLRWVRDNLEEARSYLRARNSDFPLDQLISFDERRRQILAEVEDLKAKRNEGSRRVGEMKRRGEEPKDLMEEMRAIGDRISVLESELSAVEQELNGLLLRMPNRPHESVPVGKDETCNPVVRVWGEPRQFDFTPKPHWEVGEALGIMEFERAVRLAESRFVILRGLGARLERALIQYMLDLHCENGYTEVSPPFLVNTDTMTGTGQLPKFAEDLYRCANDDLWLIPTAEVPLTNLHRGEILEEEQLPLYYTAYTPCFRREAGSYGRDVKGMLRVHQFSKVELVKICKPEDSYDELEKLTASAESVLKGLGLPYRVVCLCTGDMGFGASKTYDIEVWLPSQGCYREISSCSNCEDFQARRMNTRYRPKGGGKPRFVHTLNGSGIAVGRCLLAIVENFQRQDGSVDIPDALVPYMGGVKRIVPVCSGNA</sequence>
<organism evidence="17 18">
    <name type="scientific">Thermanaerovibrio velox DSM 12556</name>
    <dbReference type="NCBI Taxonomy" id="926567"/>
    <lineage>
        <taxon>Bacteria</taxon>
        <taxon>Thermotogati</taxon>
        <taxon>Synergistota</taxon>
        <taxon>Synergistia</taxon>
        <taxon>Synergistales</taxon>
        <taxon>Synergistaceae</taxon>
        <taxon>Thermanaerovibrio</taxon>
    </lineage>
</organism>
<evidence type="ECO:0000256" key="12">
    <source>
        <dbReference type="HAMAP-Rule" id="MF_00176"/>
    </source>
</evidence>
<dbReference type="GO" id="GO:0016260">
    <property type="term" value="P:selenocysteine biosynthetic process"/>
    <property type="evidence" value="ECO:0007669"/>
    <property type="project" value="UniProtKB-UniRule"/>
</dbReference>
<dbReference type="EC" id="6.1.1.11" evidence="12"/>
<feature type="binding site" evidence="12">
    <location>
        <position position="383"/>
    </location>
    <ligand>
        <name>L-serine</name>
        <dbReference type="ChEBI" id="CHEBI:33384"/>
    </ligand>
</feature>
<comment type="function">
    <text evidence="12">Catalyzes the attachment of serine to tRNA(Ser). Is also able to aminoacylate tRNA(Sec) with serine, to form the misacylated tRNA L-seryl-tRNA(Sec), which will be further converted into selenocysteinyl-tRNA(Sec).</text>
</comment>
<dbReference type="InterPro" id="IPR045864">
    <property type="entry name" value="aa-tRNA-synth_II/BPL/LPL"/>
</dbReference>
<dbReference type="InterPro" id="IPR042103">
    <property type="entry name" value="SerRS_1_N_sf"/>
</dbReference>
<dbReference type="Proteomes" id="UP000005730">
    <property type="component" value="Chromosome"/>
</dbReference>
<dbReference type="InterPro" id="IPR006195">
    <property type="entry name" value="aa-tRNA-synth_II"/>
</dbReference>
<comment type="catalytic activity">
    <reaction evidence="10 12">
        <text>tRNA(Sec) + L-serine + ATP = L-seryl-tRNA(Sec) + AMP + diphosphate + H(+)</text>
        <dbReference type="Rhea" id="RHEA:42580"/>
        <dbReference type="Rhea" id="RHEA-COMP:9742"/>
        <dbReference type="Rhea" id="RHEA-COMP:10128"/>
        <dbReference type="ChEBI" id="CHEBI:15378"/>
        <dbReference type="ChEBI" id="CHEBI:30616"/>
        <dbReference type="ChEBI" id="CHEBI:33019"/>
        <dbReference type="ChEBI" id="CHEBI:33384"/>
        <dbReference type="ChEBI" id="CHEBI:78442"/>
        <dbReference type="ChEBI" id="CHEBI:78533"/>
        <dbReference type="ChEBI" id="CHEBI:456215"/>
        <dbReference type="EC" id="6.1.1.11"/>
    </reaction>
</comment>
<dbReference type="GO" id="GO:0004828">
    <property type="term" value="F:serine-tRNA ligase activity"/>
    <property type="evidence" value="ECO:0007669"/>
    <property type="project" value="UniProtKB-UniRule"/>
</dbReference>
<dbReference type="Gene3D" id="1.10.287.40">
    <property type="entry name" value="Serine-tRNA synthetase, tRNA binding domain"/>
    <property type="match status" value="1"/>
</dbReference>
<dbReference type="InterPro" id="IPR033729">
    <property type="entry name" value="SerRS_core"/>
</dbReference>
<evidence type="ECO:0000256" key="3">
    <source>
        <dbReference type="ARBA" id="ARBA00010728"/>
    </source>
</evidence>
<keyword evidence="18" id="KW-1185">Reference proteome</keyword>
<keyword evidence="9 12" id="KW-0030">Aminoacyl-tRNA synthetase</keyword>
<comment type="pathway">
    <text evidence="2 12">Aminoacyl-tRNA biosynthesis; selenocysteinyl-tRNA(Sec) biosynthesis; L-seryl-tRNA(Sec) from L-serine and tRNA(Sec): step 1/1.</text>
</comment>
<feature type="binding site" evidence="13">
    <location>
        <position position="260"/>
    </location>
    <ligand>
        <name>L-serine</name>
        <dbReference type="ChEBI" id="CHEBI:33384"/>
    </ligand>
</feature>
<dbReference type="PANTHER" id="PTHR43697:SF1">
    <property type="entry name" value="SERINE--TRNA LIGASE"/>
    <property type="match status" value="1"/>
</dbReference>
<keyword evidence="15" id="KW-0175">Coiled coil</keyword>
<dbReference type="HAMAP" id="MF_00176">
    <property type="entry name" value="Ser_tRNA_synth_type1"/>
    <property type="match status" value="1"/>
</dbReference>
<evidence type="ECO:0000256" key="6">
    <source>
        <dbReference type="ARBA" id="ARBA00022741"/>
    </source>
</evidence>
<keyword evidence="5 12" id="KW-0436">Ligase</keyword>
<feature type="binding site" evidence="12 14">
    <location>
        <begin position="260"/>
        <end position="262"/>
    </location>
    <ligand>
        <name>ATP</name>
        <dbReference type="ChEBI" id="CHEBI:30616"/>
    </ligand>
</feature>
<keyword evidence="7 12" id="KW-0067">ATP-binding</keyword>
<dbReference type="UniPathway" id="UPA00906">
    <property type="reaction ID" value="UER00895"/>
</dbReference>